<dbReference type="Pfam" id="PF03928">
    <property type="entry name" value="HbpS-like"/>
    <property type="match status" value="1"/>
</dbReference>
<accession>A0A9X2SPM3</accession>
<evidence type="ECO:0000313" key="1">
    <source>
        <dbReference type="EMBL" id="MCR6487705.1"/>
    </source>
</evidence>
<dbReference type="Proteomes" id="UP001144096">
    <property type="component" value="Unassembled WGS sequence"/>
</dbReference>
<reference evidence="1" key="1">
    <citation type="submission" date="2022-06" db="EMBL/GenBank/DDBJ databases">
        <title>Amycolatopsis iheyaensis sp. nov., a new species of the genus Amycolatopsis isolated from soil in Iheya island, Japan.</title>
        <authorList>
            <person name="Ngamcharungchit C."/>
            <person name="Kanto H."/>
            <person name="Take A."/>
            <person name="Intra B."/>
            <person name="Matsumoto A."/>
            <person name="Panbangred W."/>
            <person name="Inahashi Y."/>
        </authorList>
    </citation>
    <scope>NUCLEOTIDE SEQUENCE</scope>
    <source>
        <strain evidence="1">OK19-0408</strain>
    </source>
</reference>
<dbReference type="RefSeq" id="WP_257924270.1">
    <property type="nucleotide sequence ID" value="NZ_JAMXQV010000020.1"/>
</dbReference>
<dbReference type="InterPro" id="IPR005624">
    <property type="entry name" value="PduO/GlcC-like"/>
</dbReference>
<sequence>MPFAGGILVTDGDVVLGAVGASGAHAREDEQAVLAAVAQWRAQRPR</sequence>
<comment type="caution">
    <text evidence="1">The sequence shown here is derived from an EMBL/GenBank/DDBJ whole genome shotgun (WGS) entry which is preliminary data.</text>
</comment>
<dbReference type="Gene3D" id="3.30.450.150">
    <property type="entry name" value="Haem-degrading domain"/>
    <property type="match status" value="1"/>
</dbReference>
<gene>
    <name evidence="1" type="ORF">M8542_33250</name>
</gene>
<dbReference type="AlphaFoldDB" id="A0A9X2SPM3"/>
<dbReference type="EMBL" id="JAMXQV010000020">
    <property type="protein sequence ID" value="MCR6487705.1"/>
    <property type="molecule type" value="Genomic_DNA"/>
</dbReference>
<keyword evidence="2" id="KW-1185">Reference proteome</keyword>
<proteinExistence type="predicted"/>
<name>A0A9X2SPM3_9PSEU</name>
<dbReference type="SUPFAM" id="SSF143744">
    <property type="entry name" value="GlcG-like"/>
    <property type="match status" value="1"/>
</dbReference>
<dbReference type="InterPro" id="IPR038084">
    <property type="entry name" value="PduO/GlcC-like_sf"/>
</dbReference>
<organism evidence="1 2">
    <name type="scientific">Amycolatopsis iheyensis</name>
    <dbReference type="NCBI Taxonomy" id="2945988"/>
    <lineage>
        <taxon>Bacteria</taxon>
        <taxon>Bacillati</taxon>
        <taxon>Actinomycetota</taxon>
        <taxon>Actinomycetes</taxon>
        <taxon>Pseudonocardiales</taxon>
        <taxon>Pseudonocardiaceae</taxon>
        <taxon>Amycolatopsis</taxon>
    </lineage>
</organism>
<evidence type="ECO:0000313" key="2">
    <source>
        <dbReference type="Proteomes" id="UP001144096"/>
    </source>
</evidence>
<protein>
    <submittedName>
        <fullName evidence="1">Heme-binding protein</fullName>
    </submittedName>
</protein>